<protein>
    <submittedName>
        <fullName evidence="5">MerR family transcriptional regulator</fullName>
    </submittedName>
</protein>
<dbReference type="InterPro" id="IPR000551">
    <property type="entry name" value="MerR-type_HTH_dom"/>
</dbReference>
<dbReference type="Proteomes" id="UP000325385">
    <property type="component" value="Chromosome"/>
</dbReference>
<accession>A0A5P6N9F4</accession>
<dbReference type="GO" id="GO:0003700">
    <property type="term" value="F:DNA-binding transcription factor activity"/>
    <property type="evidence" value="ECO:0007669"/>
    <property type="project" value="InterPro"/>
</dbReference>
<evidence type="ECO:0000259" key="4">
    <source>
        <dbReference type="PROSITE" id="PS50937"/>
    </source>
</evidence>
<organism evidence="5 6">
    <name type="scientific">Qipengyuania flava</name>
    <dbReference type="NCBI Taxonomy" id="192812"/>
    <lineage>
        <taxon>Bacteria</taxon>
        <taxon>Pseudomonadati</taxon>
        <taxon>Pseudomonadota</taxon>
        <taxon>Alphaproteobacteria</taxon>
        <taxon>Sphingomonadales</taxon>
        <taxon>Erythrobacteraceae</taxon>
        <taxon>Qipengyuania</taxon>
    </lineage>
</organism>
<dbReference type="PROSITE" id="PS50937">
    <property type="entry name" value="HTH_MERR_2"/>
    <property type="match status" value="1"/>
</dbReference>
<keyword evidence="1" id="KW-0805">Transcription regulation</keyword>
<proteinExistence type="predicted"/>
<dbReference type="InterPro" id="IPR015358">
    <property type="entry name" value="Tscrpt_reg_MerR_DNA-bd"/>
</dbReference>
<dbReference type="PANTHER" id="PTHR30204:SF94">
    <property type="entry name" value="HEAVY METAL-DEPENDENT TRANSCRIPTIONAL REGULATOR HI_0293-RELATED"/>
    <property type="match status" value="1"/>
</dbReference>
<dbReference type="Pfam" id="PF09278">
    <property type="entry name" value="MerR-DNA-bind"/>
    <property type="match status" value="1"/>
</dbReference>
<name>A0A5P6N9F4_9SPHN</name>
<sequence>MIADDFHLFAHQDQCVVVVEEGFLIRKDDGLVSVGRQHRFHALLAVEPELCDYEREGILPAADRTDSNYRDYSDDHLATLTFVRSARELGFSMAQVRELLALSDHDDKPCQDVDQLVQRQIVEVERKIADLSALREELGQMLQSCQADRIGGCRIVESLARPLPPRGA</sequence>
<keyword evidence="3" id="KW-0804">Transcription</keyword>
<dbReference type="PANTHER" id="PTHR30204">
    <property type="entry name" value="REDOX-CYCLING DRUG-SENSING TRANSCRIPTIONAL ACTIVATOR SOXR"/>
    <property type="match status" value="1"/>
</dbReference>
<evidence type="ECO:0000256" key="3">
    <source>
        <dbReference type="ARBA" id="ARBA00023163"/>
    </source>
</evidence>
<evidence type="ECO:0000256" key="2">
    <source>
        <dbReference type="ARBA" id="ARBA00023125"/>
    </source>
</evidence>
<evidence type="ECO:0000256" key="1">
    <source>
        <dbReference type="ARBA" id="ARBA00023015"/>
    </source>
</evidence>
<dbReference type="EMBL" id="CP032228">
    <property type="protein sequence ID" value="QFI62651.1"/>
    <property type="molecule type" value="Genomic_DNA"/>
</dbReference>
<dbReference type="SUPFAM" id="SSF46955">
    <property type="entry name" value="Putative DNA-binding domain"/>
    <property type="match status" value="1"/>
</dbReference>
<gene>
    <name evidence="5" type="ORF">D0Y83_04710</name>
</gene>
<reference evidence="6" key="1">
    <citation type="submission" date="2018-09" db="EMBL/GenBank/DDBJ databases">
        <title>Nocardia yunnanensis sp. nov., an actinomycete isolated from a soil sample.</title>
        <authorList>
            <person name="Zhang J."/>
        </authorList>
    </citation>
    <scope>NUCLEOTIDE SEQUENCE [LARGE SCALE GENOMIC DNA]</scope>
    <source>
        <strain evidence="6">21-3</strain>
    </source>
</reference>
<dbReference type="SMART" id="SM00422">
    <property type="entry name" value="HTH_MERR"/>
    <property type="match status" value="1"/>
</dbReference>
<keyword evidence="2" id="KW-0238">DNA-binding</keyword>
<feature type="domain" description="HTH merR-type" evidence="4">
    <location>
        <begin position="53"/>
        <end position="102"/>
    </location>
</feature>
<dbReference type="InterPro" id="IPR047057">
    <property type="entry name" value="MerR_fam"/>
</dbReference>
<dbReference type="GO" id="GO:0003677">
    <property type="term" value="F:DNA binding"/>
    <property type="evidence" value="ECO:0007669"/>
    <property type="project" value="UniProtKB-KW"/>
</dbReference>
<dbReference type="InterPro" id="IPR009061">
    <property type="entry name" value="DNA-bd_dom_put_sf"/>
</dbReference>
<dbReference type="Gene3D" id="1.10.1660.10">
    <property type="match status" value="1"/>
</dbReference>
<evidence type="ECO:0000313" key="5">
    <source>
        <dbReference type="EMBL" id="QFI62651.1"/>
    </source>
</evidence>
<evidence type="ECO:0000313" key="6">
    <source>
        <dbReference type="Proteomes" id="UP000325385"/>
    </source>
</evidence>
<dbReference type="AlphaFoldDB" id="A0A5P6N9F4"/>